<evidence type="ECO:0000256" key="2">
    <source>
        <dbReference type="SAM" id="SignalP"/>
    </source>
</evidence>
<evidence type="ECO:0000313" key="4">
    <source>
        <dbReference type="Proteomes" id="UP000712600"/>
    </source>
</evidence>
<comment type="caution">
    <text evidence="3">The sequence shown here is derived from an EMBL/GenBank/DDBJ whole genome shotgun (WGS) entry which is preliminary data.</text>
</comment>
<protein>
    <submittedName>
        <fullName evidence="3">Uncharacterized protein</fullName>
    </submittedName>
</protein>
<feature type="region of interest" description="Disordered" evidence="1">
    <location>
        <begin position="28"/>
        <end position="57"/>
    </location>
</feature>
<gene>
    <name evidence="3" type="ORF">F2Q69_00049593</name>
</gene>
<name>A0A8S9PW18_BRACR</name>
<feature type="signal peptide" evidence="2">
    <location>
        <begin position="1"/>
        <end position="18"/>
    </location>
</feature>
<reference evidence="3" key="1">
    <citation type="submission" date="2019-12" db="EMBL/GenBank/DDBJ databases">
        <title>Genome sequencing and annotation of Brassica cretica.</title>
        <authorList>
            <person name="Studholme D.J."/>
            <person name="Sarris P."/>
        </authorList>
    </citation>
    <scope>NUCLEOTIDE SEQUENCE</scope>
    <source>
        <strain evidence="3">PFS-109/04</strain>
        <tissue evidence="3">Leaf</tissue>
    </source>
</reference>
<organism evidence="3 4">
    <name type="scientific">Brassica cretica</name>
    <name type="common">Mustard</name>
    <dbReference type="NCBI Taxonomy" id="69181"/>
    <lineage>
        <taxon>Eukaryota</taxon>
        <taxon>Viridiplantae</taxon>
        <taxon>Streptophyta</taxon>
        <taxon>Embryophyta</taxon>
        <taxon>Tracheophyta</taxon>
        <taxon>Spermatophyta</taxon>
        <taxon>Magnoliopsida</taxon>
        <taxon>eudicotyledons</taxon>
        <taxon>Gunneridae</taxon>
        <taxon>Pentapetalae</taxon>
        <taxon>rosids</taxon>
        <taxon>malvids</taxon>
        <taxon>Brassicales</taxon>
        <taxon>Brassicaceae</taxon>
        <taxon>Brassiceae</taxon>
        <taxon>Brassica</taxon>
    </lineage>
</organism>
<evidence type="ECO:0000313" key="3">
    <source>
        <dbReference type="EMBL" id="KAF3523841.1"/>
    </source>
</evidence>
<keyword evidence="2" id="KW-0732">Signal</keyword>
<feature type="compositionally biased region" description="Basic and acidic residues" evidence="1">
    <location>
        <begin position="34"/>
        <end position="57"/>
    </location>
</feature>
<accession>A0A8S9PW18</accession>
<evidence type="ECO:0000256" key="1">
    <source>
        <dbReference type="SAM" id="MobiDB-lite"/>
    </source>
</evidence>
<proteinExistence type="predicted"/>
<dbReference type="Proteomes" id="UP000712600">
    <property type="component" value="Unassembled WGS sequence"/>
</dbReference>
<dbReference type="AlphaFoldDB" id="A0A8S9PW18"/>
<dbReference type="EMBL" id="QGKX02001347">
    <property type="protein sequence ID" value="KAF3523841.1"/>
    <property type="molecule type" value="Genomic_DNA"/>
</dbReference>
<feature type="chain" id="PRO_5035860788" evidence="2">
    <location>
        <begin position="19"/>
        <end position="57"/>
    </location>
</feature>
<sequence>MAVFDYLWLRMMVVTSLTTSWRVVVPATSSEYGDGGKEDGDGGKEGENGGVGEKKWR</sequence>